<dbReference type="InterPro" id="IPR003594">
    <property type="entry name" value="HATPase_dom"/>
</dbReference>
<dbReference type="InterPro" id="IPR050267">
    <property type="entry name" value="Anti-sigma-factor_SerPK"/>
</dbReference>
<gene>
    <name evidence="3" type="ORF">ACFFR3_33200</name>
</gene>
<comment type="caution">
    <text evidence="3">The sequence shown here is derived from an EMBL/GenBank/DDBJ whole genome shotgun (WGS) entry which is preliminary data.</text>
</comment>
<keyword evidence="3" id="KW-0547">Nucleotide-binding</keyword>
<evidence type="ECO:0000313" key="3">
    <source>
        <dbReference type="EMBL" id="MFB9474377.1"/>
    </source>
</evidence>
<dbReference type="PANTHER" id="PTHR35526">
    <property type="entry name" value="ANTI-SIGMA-F FACTOR RSBW-RELATED"/>
    <property type="match status" value="1"/>
</dbReference>
<name>A0ABV5NVV7_9ACTN</name>
<keyword evidence="4" id="KW-1185">Reference proteome</keyword>
<dbReference type="SUPFAM" id="SSF55874">
    <property type="entry name" value="ATPase domain of HSP90 chaperone/DNA topoisomerase II/histidine kinase"/>
    <property type="match status" value="1"/>
</dbReference>
<sequence>MTLRRNDRTSWQARQAIGLWLVDSHLALRADALQVVAELVANAVRHVPGGRRRGWVRVRLGFGDRFVRMQVIDPGTRTAAPCFAAATGGLEESGRGLGIVAALSIRYGTEVLKRGHRLVWVDLAATL</sequence>
<protein>
    <submittedName>
        <fullName evidence="3">ATP-binding protein</fullName>
    </submittedName>
</protein>
<dbReference type="PANTHER" id="PTHR35526:SF3">
    <property type="entry name" value="ANTI-SIGMA-F FACTOR RSBW"/>
    <property type="match status" value="1"/>
</dbReference>
<keyword evidence="1" id="KW-0808">Transferase</keyword>
<organism evidence="3 4">
    <name type="scientific">Nonomuraea salmonea</name>
    <dbReference type="NCBI Taxonomy" id="46181"/>
    <lineage>
        <taxon>Bacteria</taxon>
        <taxon>Bacillati</taxon>
        <taxon>Actinomycetota</taxon>
        <taxon>Actinomycetes</taxon>
        <taxon>Streptosporangiales</taxon>
        <taxon>Streptosporangiaceae</taxon>
        <taxon>Nonomuraea</taxon>
    </lineage>
</organism>
<keyword evidence="1" id="KW-0418">Kinase</keyword>
<keyword evidence="3" id="KW-0067">ATP-binding</keyword>
<accession>A0ABV5NVV7</accession>
<proteinExistence type="predicted"/>
<dbReference type="Gene3D" id="3.30.565.10">
    <property type="entry name" value="Histidine kinase-like ATPase, C-terminal domain"/>
    <property type="match status" value="1"/>
</dbReference>
<evidence type="ECO:0000313" key="4">
    <source>
        <dbReference type="Proteomes" id="UP001589568"/>
    </source>
</evidence>
<dbReference type="Proteomes" id="UP001589568">
    <property type="component" value="Unassembled WGS sequence"/>
</dbReference>
<dbReference type="RefSeq" id="WP_379484425.1">
    <property type="nucleotide sequence ID" value="NZ_JBHMCF010000038.1"/>
</dbReference>
<reference evidence="3 4" key="1">
    <citation type="submission" date="2024-09" db="EMBL/GenBank/DDBJ databases">
        <authorList>
            <person name="Sun Q."/>
            <person name="Mori K."/>
        </authorList>
    </citation>
    <scope>NUCLEOTIDE SEQUENCE [LARGE SCALE GENOMIC DNA]</scope>
    <source>
        <strain evidence="3 4">JCM 3324</strain>
    </source>
</reference>
<feature type="domain" description="Histidine kinase/HSP90-like ATPase" evidence="2">
    <location>
        <begin position="29"/>
        <end position="105"/>
    </location>
</feature>
<dbReference type="InterPro" id="IPR036890">
    <property type="entry name" value="HATPase_C_sf"/>
</dbReference>
<evidence type="ECO:0000259" key="2">
    <source>
        <dbReference type="Pfam" id="PF13581"/>
    </source>
</evidence>
<keyword evidence="1" id="KW-0723">Serine/threonine-protein kinase</keyword>
<dbReference type="EMBL" id="JBHMCF010000038">
    <property type="protein sequence ID" value="MFB9474377.1"/>
    <property type="molecule type" value="Genomic_DNA"/>
</dbReference>
<dbReference type="Pfam" id="PF13581">
    <property type="entry name" value="HATPase_c_2"/>
    <property type="match status" value="1"/>
</dbReference>
<evidence type="ECO:0000256" key="1">
    <source>
        <dbReference type="ARBA" id="ARBA00022527"/>
    </source>
</evidence>
<dbReference type="CDD" id="cd16936">
    <property type="entry name" value="HATPase_RsbW-like"/>
    <property type="match status" value="1"/>
</dbReference>
<dbReference type="GO" id="GO:0005524">
    <property type="term" value="F:ATP binding"/>
    <property type="evidence" value="ECO:0007669"/>
    <property type="project" value="UniProtKB-KW"/>
</dbReference>